<feature type="repeat" description="RCC1" evidence="5">
    <location>
        <begin position="281"/>
        <end position="333"/>
    </location>
</feature>
<evidence type="ECO:0000256" key="1">
    <source>
        <dbReference type="ARBA" id="ARBA00022679"/>
    </source>
</evidence>
<dbReference type="InterPro" id="IPR035983">
    <property type="entry name" value="Hect_E3_ubiquitin_ligase"/>
</dbReference>
<dbReference type="CDD" id="cd00078">
    <property type="entry name" value="HECTc"/>
    <property type="match status" value="1"/>
</dbReference>
<evidence type="ECO:0000313" key="8">
    <source>
        <dbReference type="Proteomes" id="UP000031036"/>
    </source>
</evidence>
<name>A0A0B2VZ84_TOXCA</name>
<feature type="repeat" description="RCC1" evidence="5">
    <location>
        <begin position="80"/>
        <end position="132"/>
    </location>
</feature>
<gene>
    <name evidence="7" type="primary">Herc4</name>
    <name evidence="7" type="ORF">Tcan_10310</name>
</gene>
<keyword evidence="1" id="KW-0808">Transferase</keyword>
<dbReference type="PANTHER" id="PTHR45622:SF76">
    <property type="entry name" value="HECT AND RLD DOMAIN CONTAINING E3 UBIQUITIN LIGASE 4, ISOFORM C"/>
    <property type="match status" value="1"/>
</dbReference>
<dbReference type="InterPro" id="IPR009091">
    <property type="entry name" value="RCC1/BLIP-II"/>
</dbReference>
<dbReference type="PROSITE" id="PS50237">
    <property type="entry name" value="HECT"/>
    <property type="match status" value="1"/>
</dbReference>
<dbReference type="PROSITE" id="PS50012">
    <property type="entry name" value="RCC1_3"/>
    <property type="match status" value="7"/>
</dbReference>
<dbReference type="OrthoDB" id="16281at2759"/>
<feature type="domain" description="HECT" evidence="6">
    <location>
        <begin position="670"/>
        <end position="999"/>
    </location>
</feature>
<dbReference type="EMBL" id="JPKZ01000491">
    <property type="protein sequence ID" value="KHN86968.1"/>
    <property type="molecule type" value="Genomic_DNA"/>
</dbReference>
<evidence type="ECO:0000256" key="4">
    <source>
        <dbReference type="PROSITE-ProRule" id="PRU00104"/>
    </source>
</evidence>
<evidence type="ECO:0000256" key="5">
    <source>
        <dbReference type="PROSITE-ProRule" id="PRU00235"/>
    </source>
</evidence>
<dbReference type="InterPro" id="IPR051709">
    <property type="entry name" value="Ub-ligase/GTPase-reg"/>
</dbReference>
<dbReference type="GO" id="GO:0006511">
    <property type="term" value="P:ubiquitin-dependent protein catabolic process"/>
    <property type="evidence" value="ECO:0007669"/>
    <property type="project" value="TreeGrafter"/>
</dbReference>
<dbReference type="Gene3D" id="3.90.1750.10">
    <property type="entry name" value="Hect, E3 ligase catalytic domains"/>
    <property type="match status" value="1"/>
</dbReference>
<evidence type="ECO:0000256" key="3">
    <source>
        <dbReference type="ARBA" id="ARBA00022786"/>
    </source>
</evidence>
<keyword evidence="8" id="KW-1185">Reference proteome</keyword>
<feature type="repeat" description="RCC1" evidence="5">
    <location>
        <begin position="184"/>
        <end position="228"/>
    </location>
</feature>
<dbReference type="InterPro" id="IPR000569">
    <property type="entry name" value="HECT_dom"/>
</dbReference>
<dbReference type="InterPro" id="IPR058923">
    <property type="entry name" value="RCC1-like_dom"/>
</dbReference>
<evidence type="ECO:0000259" key="6">
    <source>
        <dbReference type="PROSITE" id="PS50237"/>
    </source>
</evidence>
<feature type="repeat" description="RCC1" evidence="5">
    <location>
        <begin position="333"/>
        <end position="382"/>
    </location>
</feature>
<dbReference type="Pfam" id="PF25390">
    <property type="entry name" value="WD40_RLD"/>
    <property type="match status" value="1"/>
</dbReference>
<dbReference type="STRING" id="6265.A0A0B2VZ84"/>
<accession>A0A0B2VZ84</accession>
<comment type="caution">
    <text evidence="7">The sequence shown here is derived from an EMBL/GenBank/DDBJ whole genome shotgun (WGS) entry which is preliminary data.</text>
</comment>
<dbReference type="SUPFAM" id="SSF50985">
    <property type="entry name" value="RCC1/BLIP-II"/>
    <property type="match status" value="1"/>
</dbReference>
<dbReference type="InterPro" id="IPR000408">
    <property type="entry name" value="Reg_chr_condens"/>
</dbReference>
<dbReference type="PROSITE" id="PS00626">
    <property type="entry name" value="RCC1_2"/>
    <property type="match status" value="3"/>
</dbReference>
<proteinExistence type="predicted"/>
<dbReference type="GO" id="GO:0005737">
    <property type="term" value="C:cytoplasm"/>
    <property type="evidence" value="ECO:0007669"/>
    <property type="project" value="TreeGrafter"/>
</dbReference>
<feature type="active site" description="Glycyl thioester intermediate" evidence="4">
    <location>
        <position position="967"/>
    </location>
</feature>
<dbReference type="Pfam" id="PF00632">
    <property type="entry name" value="HECT"/>
    <property type="match status" value="1"/>
</dbReference>
<dbReference type="Proteomes" id="UP000031036">
    <property type="component" value="Unassembled WGS sequence"/>
</dbReference>
<dbReference type="PRINTS" id="PR00633">
    <property type="entry name" value="RCCNDNSATION"/>
</dbReference>
<evidence type="ECO:0000256" key="2">
    <source>
        <dbReference type="ARBA" id="ARBA00022737"/>
    </source>
</evidence>
<dbReference type="FunFam" id="3.30.2410.10:FF:000003">
    <property type="entry name" value="probable E3 ubiquitin-protein ligase HERC4 isoform X1"/>
    <property type="match status" value="1"/>
</dbReference>
<organism evidence="7 8">
    <name type="scientific">Toxocara canis</name>
    <name type="common">Canine roundworm</name>
    <dbReference type="NCBI Taxonomy" id="6265"/>
    <lineage>
        <taxon>Eukaryota</taxon>
        <taxon>Metazoa</taxon>
        <taxon>Ecdysozoa</taxon>
        <taxon>Nematoda</taxon>
        <taxon>Chromadorea</taxon>
        <taxon>Rhabditida</taxon>
        <taxon>Spirurina</taxon>
        <taxon>Ascaridomorpha</taxon>
        <taxon>Ascaridoidea</taxon>
        <taxon>Toxocaridae</taxon>
        <taxon>Toxocara</taxon>
    </lineage>
</organism>
<dbReference type="Gene3D" id="3.30.2410.10">
    <property type="entry name" value="Hect, E3 ligase catalytic domain"/>
    <property type="match status" value="1"/>
</dbReference>
<sequence length="999" mass="110795">MFGRWTARGVKRVRKMRRQLYAFGYGGDGQLGNRAFLNGDDANIVKSPQVVVGAPTSHEGVSVKAIATGEKHTLFLADDGKVWSCGSNENGELGRGGCAEGSFTIYPVLLSGGVNIVQIAVGRAHNMAVSDDGRLFAWGSNSSGQLALPATVTFTDVPKRVVSLTETVQVACGSEHTVVIVESGRVFVWGLQPDGRALHAPKEIEFFMTLPIVQVNAGYDYCIALTASGAIFVWGKNEYGQLGTSDNKERTSPSEVTTLHSLNVVHVACGHSHTVALTHEGRLFVCGSDSCGQLGSGRKCSSQNTMLAITEMLGSHVTRVACGRCHTVAVAGGKMYTFGLNSSGQLGSGNVRNQVTPRPIDSITDVSSVFAGWDQSFCIQSKQFDEPLSGASCDLQTPKFLSLRRIQEVFNSGEKLSIIGHLESAFSSLSTLNGSFLYENERKFRCSAQNSCIDMDSVMHASNIIGESADAEQYAELILNALELSGLWDVQWEREQPIESLRIFLIIPSLSFFSSPSLQLAKTLHLPFVRAVHLLNASSRSVLEQWWSALEPRHFNRLVTSLVSALHQLVDQEPTNDASALSLCQVLAILSHINSKYKKVALDKFYLHILKQKVDIANDYARWAFGLSMTAGATLIFPFQLLVQADPFFIINVSRENIVDDAMLALLSSKSIDLKKPLKVTFRGEEGDDAGGIKKEFFMLLFQELLQPTYGMFVEDDESHLIWFSGVETDPLSFKLTGVLCALAIYNNVLVDFPFPLALYKKILNQPLSLDDLDELSPTEARSLQGILDYDKDDLAEVFGLTFVISLSLLGYSKEVELKENGAEIAVTQENKAEFVKLYVTKRLEEGNDGEIAKQLKSFDEGFRTVIHSRILQFFQPQELMEMVIGNENYDWVVFRKNTEYKRVYYADHEVIRCFWEVFFEFTLEQRKKFLQFLMGTTRIPLQGMAAVKMTVQPCGDKKAIPVAHTCFNLLDLPPITDREEMRRRLLICLENTRGFTLA</sequence>
<dbReference type="GO" id="GO:0016567">
    <property type="term" value="P:protein ubiquitination"/>
    <property type="evidence" value="ECO:0007669"/>
    <property type="project" value="TreeGrafter"/>
</dbReference>
<dbReference type="Gene3D" id="2.130.10.30">
    <property type="entry name" value="Regulator of chromosome condensation 1/beta-lactamase-inhibitor protein II"/>
    <property type="match status" value="2"/>
</dbReference>
<dbReference type="SMART" id="SM00119">
    <property type="entry name" value="HECTc"/>
    <property type="match status" value="1"/>
</dbReference>
<evidence type="ECO:0000313" key="7">
    <source>
        <dbReference type="EMBL" id="KHN86968.1"/>
    </source>
</evidence>
<keyword evidence="2" id="KW-0677">Repeat</keyword>
<dbReference type="Gene3D" id="3.30.2160.10">
    <property type="entry name" value="Hect, E3 ligase catalytic domain"/>
    <property type="match status" value="1"/>
</dbReference>
<dbReference type="OMA" id="FKSQACW"/>
<dbReference type="GO" id="GO:0061630">
    <property type="term" value="F:ubiquitin protein ligase activity"/>
    <property type="evidence" value="ECO:0007669"/>
    <property type="project" value="TreeGrafter"/>
</dbReference>
<feature type="repeat" description="RCC1" evidence="5">
    <location>
        <begin position="18"/>
        <end position="79"/>
    </location>
</feature>
<protein>
    <submittedName>
        <fullName evidence="7">Putative E3 ubiquitin-protein ligase HERC4</fullName>
    </submittedName>
</protein>
<reference evidence="7 8" key="1">
    <citation type="submission" date="2014-11" db="EMBL/GenBank/DDBJ databases">
        <title>Genetic blueprint of the zoonotic pathogen Toxocara canis.</title>
        <authorList>
            <person name="Zhu X.-Q."/>
            <person name="Korhonen P.K."/>
            <person name="Cai H."/>
            <person name="Young N.D."/>
            <person name="Nejsum P."/>
            <person name="von Samson-Himmelstjerna G."/>
            <person name="Boag P.R."/>
            <person name="Tan P."/>
            <person name="Li Q."/>
            <person name="Min J."/>
            <person name="Yang Y."/>
            <person name="Wang X."/>
            <person name="Fang X."/>
            <person name="Hall R.S."/>
            <person name="Hofmann A."/>
            <person name="Sternberg P.W."/>
            <person name="Jex A.R."/>
            <person name="Gasser R.B."/>
        </authorList>
    </citation>
    <scope>NUCLEOTIDE SEQUENCE [LARGE SCALE GENOMIC DNA]</scope>
    <source>
        <strain evidence="7">PN_DK_2014</strain>
    </source>
</reference>
<dbReference type="SUPFAM" id="SSF56204">
    <property type="entry name" value="Hect, E3 ligase catalytic domain"/>
    <property type="match status" value="1"/>
</dbReference>
<dbReference type="PANTHER" id="PTHR45622">
    <property type="entry name" value="UBIQUITIN-PROTEIN LIGASE E3A-RELATED"/>
    <property type="match status" value="1"/>
</dbReference>
<dbReference type="AlphaFoldDB" id="A0A0B2VZ84"/>
<feature type="repeat" description="RCC1" evidence="5">
    <location>
        <begin position="133"/>
        <end position="183"/>
    </location>
</feature>
<feature type="repeat" description="RCC1" evidence="5">
    <location>
        <begin position="229"/>
        <end position="280"/>
    </location>
</feature>
<keyword evidence="3 4" id="KW-0833">Ubl conjugation pathway</keyword>